<evidence type="ECO:0000256" key="1">
    <source>
        <dbReference type="SAM" id="MobiDB-lite"/>
    </source>
</evidence>
<keyword evidence="2" id="KW-0812">Transmembrane</keyword>
<reference evidence="3 4" key="1">
    <citation type="submission" date="2019-03" db="EMBL/GenBank/DDBJ databases">
        <title>Genomic Encyclopedia of Archaeal and Bacterial Type Strains, Phase II (KMG-II): from individual species to whole genera.</title>
        <authorList>
            <person name="Goeker M."/>
        </authorList>
    </citation>
    <scope>NUCLEOTIDE SEQUENCE [LARGE SCALE GENOMIC DNA]</scope>
    <source>
        <strain evidence="3 4">DSM 28323</strain>
    </source>
</reference>
<dbReference type="RefSeq" id="WP_133475533.1">
    <property type="nucleotide sequence ID" value="NZ_SNWP01000013.1"/>
</dbReference>
<feature type="region of interest" description="Disordered" evidence="1">
    <location>
        <begin position="46"/>
        <end position="81"/>
    </location>
</feature>
<feature type="compositionally biased region" description="Polar residues" evidence="1">
    <location>
        <begin position="64"/>
        <end position="81"/>
    </location>
</feature>
<accession>A0A4R6ISI9</accession>
<sequence>MQTLELQRMGLLPMGEIDMEETDGGFIWFVIAGACLLLGGCVQNNQQNGTGNTQNNRQTNAQNLGDSIHNTNQGTLHVSPK</sequence>
<dbReference type="Proteomes" id="UP000295741">
    <property type="component" value="Unassembled WGS sequence"/>
</dbReference>
<evidence type="ECO:0000313" key="3">
    <source>
        <dbReference type="EMBL" id="TDO25423.1"/>
    </source>
</evidence>
<dbReference type="AlphaFoldDB" id="A0A4R6ISI9"/>
<gene>
    <name evidence="3" type="ORF">BC659_2965</name>
</gene>
<keyword evidence="2" id="KW-0472">Membrane</keyword>
<evidence type="ECO:0000256" key="2">
    <source>
        <dbReference type="SAM" id="Phobius"/>
    </source>
</evidence>
<evidence type="ECO:0000313" key="4">
    <source>
        <dbReference type="Proteomes" id="UP000295741"/>
    </source>
</evidence>
<keyword evidence="4" id="KW-1185">Reference proteome</keyword>
<keyword evidence="2" id="KW-1133">Transmembrane helix</keyword>
<organism evidence="3 4">
    <name type="scientific">Sediminibacterium goheungense</name>
    <dbReference type="NCBI Taxonomy" id="1086393"/>
    <lineage>
        <taxon>Bacteria</taxon>
        <taxon>Pseudomonadati</taxon>
        <taxon>Bacteroidota</taxon>
        <taxon>Chitinophagia</taxon>
        <taxon>Chitinophagales</taxon>
        <taxon>Chitinophagaceae</taxon>
        <taxon>Sediminibacterium</taxon>
    </lineage>
</organism>
<name>A0A4R6ISI9_9BACT</name>
<dbReference type="EMBL" id="SNWP01000013">
    <property type="protein sequence ID" value="TDO25423.1"/>
    <property type="molecule type" value="Genomic_DNA"/>
</dbReference>
<feature type="transmembrane region" description="Helical" evidence="2">
    <location>
        <begin position="25"/>
        <end position="42"/>
    </location>
</feature>
<proteinExistence type="predicted"/>
<comment type="caution">
    <text evidence="3">The sequence shown here is derived from an EMBL/GenBank/DDBJ whole genome shotgun (WGS) entry which is preliminary data.</text>
</comment>
<protein>
    <submittedName>
        <fullName evidence="3">Uncharacterized protein</fullName>
    </submittedName>
</protein>
<feature type="compositionally biased region" description="Low complexity" evidence="1">
    <location>
        <begin position="46"/>
        <end position="63"/>
    </location>
</feature>